<dbReference type="Pfam" id="PF19704">
    <property type="entry name" value="DNAPKcs_CC5"/>
    <property type="match status" value="2"/>
</dbReference>
<sequence length="3864" mass="437578">MYETSSSLRQYAIDIQSICQSLFSSFKESSKVKAESFNVLSALLDPTLNIIDPKKIDIQKLFQFYLQTYVQQQTKLTSSVKGALLRLLGNISRYFPSVIDASQISHLHHIVIQCVSTLFEKNPDLPHIEGAIRALDDLMFRADLDRDLGIIGGYVRRMIEPLGELTQYSIPKAALQIVIDHAAKLQGPFYENYAAIYVDLRNASQHQNIDVSRLGYRAIDQFLKIIAMVLKNKSSEQDAKKCFWWFMRQFTDILQQNKAAYKDVSLAIRGYGFFAGPCKQLLDPGQLNLMLEHLVAKNAFLNSEGTGNREDILSHIPSFLEAYAFIADELDVIDTELLAAVEAIAKTMLSKFSSMGAAYRGLSVSAFRNLLGVLNKKGPIGTALWSKIAYETIVITCTSTSSDDIVNDGQPAAARFAFDDYLFFWEHLFKSTSADNERLDSDDRKKLDDMLYDETIKALIQLPQNLNLSLTEVNQPAVVEAANDTNLQAVNGVDVAILVTFSRFCEHFLTRVRTERFSNWIYIVGNKWIELSLRNPLISGFYNLFSVILRLSNSTGFFEGTLAPDRKGIHEGTEEDFAEQATSEQRRTYVLFFNYIREVLVRLQGYKDDLLASCLRVVLACPSELISVKDTVQPLRIALRLGLSFPPLANIALETLERWIADFPADVLRPAYKGVLPLLADYLVLDVESDQPSSSAPRQSLSKNGLISIQRASAAKIRAKLAALATIDETTNTQLRAIRYRIIVLLGMIGGDNRFLLEEGRGSQQLIAWDTEKRVWFDMPFKEINCRIYMDDILPRVMDLAESSPDRKTKIAATELLHACVIVMIGRSAKQLTNVGRTSAAKKSPFHNLYRKVFPGLLRLAVDLDKVTRDLFRPLVFQIIHWLTKNSKAENAETMAMLNACIDAVSGDDGPGREFAGECIAEFLAWSIKHTLPKELDQSPMNAKSLLKRMYRLLSHSSSHKRMGGAVTFNRIYRIFREEESLVDQFSFEILYHLLMALRLAENDHTGLGTQQMTIKGVQHVLKIIKSKSDLFRSSKSTRRSFPGLNEANLAGLVDWIFAEIGRLELTYAQQCMQVFMELVPLISTPNEFVRSRSSSKPTFIPDILERTNLVFPSDADLQSKTVSLWLSQLTTALSGYTFLIDAKIMEARTILEQTQSQLLPAFVRFINIYADADVDGTVNPAAKHLYNQIRSLTIAKAVDFLLSVLQRDGFENAKKLEKAKIWSSKFFHIIATCVFRPHDVGFAIESQEVKRNLPRRMESVLRSMKKNLPEMWQKVMVQSLADVYFNDQIDLAKVNPNDLQRRGMLLRTTAGLQQLCRADMFDAVMETRAMDTSANIVRLIGSLRDETDPSTIVVVGSLLQVCLMHTSSREQYFSQILCLENEKDAETSIKFYQRYASYINSELARNLDQYVDFFEKHLQHPIVHTILLGIPDYLIVNRTSKADECLAFMDQFVKHSAFLTKVVREYNFGNTLQLLKKIVQLDPNVLARTATSDFFTVFTDAYVTLLDVANPLATITDALNLLPAYLLVPSNAAKLERRLNDIVVNQFPISPKDLVEGTAQYSDYVDAMNSLMRALELSDGVVIPKVLARHVCRERDHLFAASLKKAVGIAARRLSASDMDKLTSTLLGFFFDSSLPVEVRSNVVLHMLVPALSVAPKAYVRTAFVRHINQIMTTLSGPLSSKEHEQKSQLLTRTACYELMDVCYSRLDTHDVHSTAGSIVKSYCNGTPKTGKELSVDLIKLANTSKNENFREEPGGVTSFRTTYHQTAYNVLASVIASTQRDQLVKFCTTFLFKENRQKQEDPWKNIVDIHEDLREKLNEVSLLQARAIGAFPIRQAYRPSQFLADSSLSQTITIPLDRPSTNASSGPVYSAPTQSSLQEGDTWNPDQGELMTTSPTGDQSSTSLIFDHNICMSRIVDIIKKLNAVPNTDGKTPTWMQELLKKMSETDTPLNVRVFIAAIVMNVPEAFSANAGEWWKCFAELIAVHTQFSKGVRGFVQDLCLQLLKWGGSAKGEETQQSLGLDDDHDTRTILFKMMESLVASVCVADSMPEVRENLELIASFIELWPSLMVAPTRIIYEYITNQKRENLLAGIYLILVYVTHGVPPFDMRGLGALSLSEDQFCDAFMSLLVNSRKEIYSFSAEVLGRWISFARKNGAGIAAQLEEKLRNLLRSLNGVRGSGTEQDRFVLILNRLSVGYPDIVKDYAKDLLFILPRLYGRVRAKCLYALSSSAPDIEGLFADLRAKNLQQLIQHRDDESQAHVLVILLNLAPSLRNEDVSYFLATAIETFSGHPSAKCRSAFYTLMMRLHERTDLEAKINRVLKLAILQGLTDPTEEIRGAVTSYLRQGGRMGQGDIFSRTEFLLGSLYEPEVESSYLNFSTYFLIDVAKEAPQYGTNMFDSGLPDATFADASLDTDVSWLGSGSMQPLFAATQARMQARGTQAVGFVRATQQVQWTPTLDTQIGPVQARDIFSGSESESTSAFTSTQFEGPQADRTRFTSYTRRQAQGTYDHRFYATQQERQKRARAKNEQLQKIARARTVTLARKYRIGELPDIEIQHSEIINPLQALAMRDSEVGQQVFSSLVASVLGHVDDYQGMDEERKEEYKSVIGQHLQDILNRSVNLHPPVMAAILRVLYQMPVAACSPQLIFRASEGSANNEMGILLLEKLANDAPQPPASKRSRTGRNASKKQSIEFWVQLARLYRSMNKVDVYRPLYETRVSSNHVVKEAITAESLGQYDRALRAYKQALETDEKLEEHEADICHRGLVECLNKLGLWDELAHYIMTDLNNSTEHLWDADYQDPDLRLFFRAFLRLRHGFQNDSGIRLEWKEDRPNPLYDFIAKAMEDPVKRDFLGSLFSKDLSLALVSSGDLNRALHYVRRAQDEFLQGFATLNPLAYEARLSKLSQIQVIMELRSFLQLIQDPKSRSMRFEALVKQWARYPLIDLDSIEVWDDIMLAREVIAEKCADVGFSLEQKSIVNSKLQDTRHIMARAARKHHRFYMAERYLTQSVQNGFDDIFNYNALKLSFVRMKQLQGQEMLEIAGKAMQNFAFYKTEIQKLEPLQRAKFLSLEGRLYDTIVQTVLDETDLVELFLSNKHLKKAIKGLGCDQPHDGTALLRVLTSRAYACLQQAVSDSPKDKHRLRIAIHCDRTLRRMEEERGASGDLRSFIDTCLYARMVITNTLAAMKSGKRDAIEAYPRLLQLIELYEETADDFQRMATSVPSWTFLRWMPQMTALLDKPSAQAVYPVIEKIGRDYPSALYFPLSISSEQYTFGNDAGSQRNKKRIEALKTIISSPLLEKFKFELQRLTEPVHIFKDWLERTDSLIRSVRPDKEAAIVTAFEEMAAYCLTQNSDMGEVGRAFASKHAAKLFKILGKDGSKLANMKLPEWKEVQKYYHQFIHGKEALPQGMVALKNYSPWLANFNARNYNEELEIPGQYEGLTMPRPQQHVKVISFHSEVLVMSSMRRPKRLIILGSDEKEHPWLIKGGEDLRLDQRVQQMFSIMNDIMLHDMNCLEGGLFLRTYKVIPMSTSLGILEWVENTKPLREVMMSIPGFKEEYSRADQKHAAFVESFKGHARNLGDMYGNMFRKASRNRTVDHMSSLTSFEPYLRTWMHKLAASPEAFLSIRAQFAKSLATLNICSYLLGIGDRHAENFLIDMTTGQIVGIDFGHAFGSATEVLPIPELIPFRLTRQMELALEPLGISVLLEYPMINVLTAMRSRKDVLLNALNIFIKEPLMEWRRFALSQAQKQGKTSQDASGSSENVLNPPEWYPQQKLDIARRKLEGDNPCYITTQELEWGHGEKPWFQAVRDVVMGEKGTNRRSDVGQKCSSVKEQVECLIDQATDPNILGRAWRGWGAWC</sequence>
<dbReference type="Pfam" id="PF00454">
    <property type="entry name" value="PI3_PI4_kinase"/>
    <property type="match status" value="1"/>
</dbReference>
<dbReference type="InterPro" id="IPR011990">
    <property type="entry name" value="TPR-like_helical_dom_sf"/>
</dbReference>
<dbReference type="Pfam" id="PF20502">
    <property type="entry name" value="DNAPKcs_CC1-2"/>
    <property type="match status" value="1"/>
</dbReference>
<keyword evidence="5" id="KW-0597">Phosphoprotein</keyword>
<evidence type="ECO:0000256" key="5">
    <source>
        <dbReference type="ARBA" id="ARBA00022553"/>
    </source>
</evidence>
<feature type="domain" description="FATC" evidence="18">
    <location>
        <begin position="3832"/>
        <end position="3864"/>
    </location>
</feature>
<dbReference type="InParanoid" id="A0A0L0HSK6"/>
<dbReference type="InterPro" id="IPR018936">
    <property type="entry name" value="PI3/4_kinase_CS"/>
</dbReference>
<dbReference type="InterPro" id="IPR050517">
    <property type="entry name" value="DDR_Repair_Kinase"/>
</dbReference>
<evidence type="ECO:0000313" key="20">
    <source>
        <dbReference type="Proteomes" id="UP000053201"/>
    </source>
</evidence>
<evidence type="ECO:0000256" key="3">
    <source>
        <dbReference type="ARBA" id="ARBA00018077"/>
    </source>
</evidence>
<evidence type="ECO:0000256" key="12">
    <source>
        <dbReference type="ARBA" id="ARBA00023242"/>
    </source>
</evidence>
<keyword evidence="9" id="KW-0418">Kinase</keyword>
<dbReference type="Gene3D" id="1.25.40.10">
    <property type="entry name" value="Tetratricopeptide repeat domain"/>
    <property type="match status" value="1"/>
</dbReference>
<evidence type="ECO:0000313" key="19">
    <source>
        <dbReference type="EMBL" id="KND04346.1"/>
    </source>
</evidence>
<dbReference type="SUPFAM" id="SSF48371">
    <property type="entry name" value="ARM repeat"/>
    <property type="match status" value="2"/>
</dbReference>
<feature type="domain" description="PI3K/PI4K catalytic" evidence="16">
    <location>
        <begin position="3458"/>
        <end position="3784"/>
    </location>
</feature>
<reference evidence="19 20" key="1">
    <citation type="submission" date="2009-08" db="EMBL/GenBank/DDBJ databases">
        <title>The Genome Sequence of Spizellomyces punctatus strain DAOM BR117.</title>
        <authorList>
            <consortium name="The Broad Institute Genome Sequencing Platform"/>
            <person name="Russ C."/>
            <person name="Cuomo C."/>
            <person name="Shea T."/>
            <person name="Young S.K."/>
            <person name="Zeng Q."/>
            <person name="Koehrsen M."/>
            <person name="Haas B."/>
            <person name="Borodovsky M."/>
            <person name="Guigo R."/>
            <person name="Alvarado L."/>
            <person name="Berlin A."/>
            <person name="Bochicchio J."/>
            <person name="Borenstein D."/>
            <person name="Chapman S."/>
            <person name="Chen Z."/>
            <person name="Engels R."/>
            <person name="Freedman E."/>
            <person name="Gellesch M."/>
            <person name="Goldberg J."/>
            <person name="Griggs A."/>
            <person name="Gujja S."/>
            <person name="Heiman D."/>
            <person name="Hepburn T."/>
            <person name="Howarth C."/>
            <person name="Jen D."/>
            <person name="Larson L."/>
            <person name="Lewis B."/>
            <person name="Mehta T."/>
            <person name="Park D."/>
            <person name="Pearson M."/>
            <person name="Roberts A."/>
            <person name="Saif S."/>
            <person name="Shenoy N."/>
            <person name="Sisk P."/>
            <person name="Stolte C."/>
            <person name="Sykes S."/>
            <person name="Thomson T."/>
            <person name="Walk T."/>
            <person name="White J."/>
            <person name="Yandava C."/>
            <person name="Burger G."/>
            <person name="Gray M.W."/>
            <person name="Holland P.W.H."/>
            <person name="King N."/>
            <person name="Lang F.B.F."/>
            <person name="Roger A.J."/>
            <person name="Ruiz-Trillo I."/>
            <person name="Lander E."/>
            <person name="Nusbaum C."/>
        </authorList>
    </citation>
    <scope>NUCLEOTIDE SEQUENCE [LARGE SCALE GENOMIC DNA]</scope>
    <source>
        <strain evidence="19 20">DAOM BR117</strain>
    </source>
</reference>
<gene>
    <name evidence="19" type="ORF">SPPG_00077</name>
</gene>
<dbReference type="GO" id="GO:0005730">
    <property type="term" value="C:nucleolus"/>
    <property type="evidence" value="ECO:0007669"/>
    <property type="project" value="UniProtKB-SubCell"/>
</dbReference>
<dbReference type="InterPro" id="IPR011009">
    <property type="entry name" value="Kinase-like_dom_sf"/>
</dbReference>
<keyword evidence="20" id="KW-1185">Reference proteome</keyword>
<keyword evidence="12" id="KW-0539">Nucleus</keyword>
<dbReference type="RefSeq" id="XP_016612385.1">
    <property type="nucleotide sequence ID" value="XM_016748412.1"/>
</dbReference>
<evidence type="ECO:0000256" key="2">
    <source>
        <dbReference type="ARBA" id="ARBA00012513"/>
    </source>
</evidence>
<feature type="region of interest" description="Disordered" evidence="15">
    <location>
        <begin position="1860"/>
        <end position="1902"/>
    </location>
</feature>
<evidence type="ECO:0000256" key="6">
    <source>
        <dbReference type="ARBA" id="ARBA00022679"/>
    </source>
</evidence>
<protein>
    <recommendedName>
        <fullName evidence="3">DNA-dependent protein kinase catalytic subunit</fullName>
        <ecNumber evidence="2">2.7.11.1</ecNumber>
    </recommendedName>
</protein>
<dbReference type="InterPro" id="IPR037706">
    <property type="entry name" value="DNA-PK_dom"/>
</dbReference>
<dbReference type="VEuPathDB" id="FungiDB:SPPG_00077"/>
<dbReference type="CDD" id="cd05172">
    <property type="entry name" value="PIKKc_DNA-PK"/>
    <property type="match status" value="1"/>
</dbReference>
<dbReference type="InterPro" id="IPR046804">
    <property type="entry name" value="DNA-PKcs_N"/>
</dbReference>
<keyword evidence="11" id="KW-0234">DNA repair</keyword>
<dbReference type="eggNOG" id="KOG0891">
    <property type="taxonomic scope" value="Eukaryota"/>
</dbReference>
<evidence type="ECO:0000256" key="8">
    <source>
        <dbReference type="ARBA" id="ARBA00022763"/>
    </source>
</evidence>
<comment type="subcellular location">
    <subcellularLocation>
        <location evidence="1">Nucleus</location>
        <location evidence="1">Nucleolus</location>
    </subcellularLocation>
</comment>
<keyword evidence="10" id="KW-0067">ATP-binding</keyword>
<dbReference type="Gene3D" id="1.10.1070.11">
    <property type="entry name" value="Phosphatidylinositol 3-/4-kinase, catalytic domain"/>
    <property type="match status" value="1"/>
</dbReference>
<evidence type="ECO:0000259" key="16">
    <source>
        <dbReference type="PROSITE" id="PS50290"/>
    </source>
</evidence>
<evidence type="ECO:0000256" key="11">
    <source>
        <dbReference type="ARBA" id="ARBA00023204"/>
    </source>
</evidence>
<dbReference type="PROSITE" id="PS51190">
    <property type="entry name" value="FATC"/>
    <property type="match status" value="1"/>
</dbReference>
<name>A0A0L0HSK6_SPIPD</name>
<dbReference type="InterPro" id="IPR012582">
    <property type="entry name" value="DNAPKcs_CC3"/>
</dbReference>
<keyword evidence="6" id="KW-0808">Transferase</keyword>
<dbReference type="STRING" id="645134.A0A0L0HSK6"/>
<dbReference type="Pfam" id="PF02259">
    <property type="entry name" value="FAT"/>
    <property type="match status" value="1"/>
</dbReference>
<comment type="catalytic activity">
    <reaction evidence="14">
        <text>L-seryl-[protein] + ATP = O-phospho-L-seryl-[protein] + ADP + H(+)</text>
        <dbReference type="Rhea" id="RHEA:17989"/>
        <dbReference type="Rhea" id="RHEA-COMP:9863"/>
        <dbReference type="Rhea" id="RHEA-COMP:11604"/>
        <dbReference type="ChEBI" id="CHEBI:15378"/>
        <dbReference type="ChEBI" id="CHEBI:29999"/>
        <dbReference type="ChEBI" id="CHEBI:30616"/>
        <dbReference type="ChEBI" id="CHEBI:83421"/>
        <dbReference type="ChEBI" id="CHEBI:456216"/>
        <dbReference type="EC" id="2.7.11.1"/>
    </reaction>
</comment>
<evidence type="ECO:0000256" key="9">
    <source>
        <dbReference type="ARBA" id="ARBA00022777"/>
    </source>
</evidence>
<evidence type="ECO:0000259" key="18">
    <source>
        <dbReference type="PROSITE" id="PS51190"/>
    </source>
</evidence>
<dbReference type="OMA" id="PSPMCRE"/>
<dbReference type="SMART" id="SM01343">
    <property type="entry name" value="FATC"/>
    <property type="match status" value="1"/>
</dbReference>
<dbReference type="SMART" id="SM00146">
    <property type="entry name" value="PI3Kc"/>
    <property type="match status" value="1"/>
</dbReference>
<dbReference type="SMART" id="SM01344">
    <property type="entry name" value="NUC194"/>
    <property type="match status" value="1"/>
</dbReference>
<dbReference type="EMBL" id="KQ257450">
    <property type="protein sequence ID" value="KND04346.1"/>
    <property type="molecule type" value="Genomic_DNA"/>
</dbReference>
<dbReference type="EC" id="2.7.11.1" evidence="2"/>
<dbReference type="InterPro" id="IPR036940">
    <property type="entry name" value="PI3/4_kinase_cat_sf"/>
</dbReference>
<dbReference type="InterPro" id="IPR000403">
    <property type="entry name" value="PI3/4_kinase_cat_dom"/>
</dbReference>
<dbReference type="InterPro" id="IPR014009">
    <property type="entry name" value="PIK_FAT"/>
</dbReference>
<evidence type="ECO:0000256" key="13">
    <source>
        <dbReference type="ARBA" id="ARBA00047899"/>
    </source>
</evidence>
<evidence type="ECO:0000259" key="17">
    <source>
        <dbReference type="PROSITE" id="PS51189"/>
    </source>
</evidence>
<dbReference type="GO" id="GO:0000723">
    <property type="term" value="P:telomere maintenance"/>
    <property type="evidence" value="ECO:0007669"/>
    <property type="project" value="TreeGrafter"/>
</dbReference>
<dbReference type="PANTHER" id="PTHR11139:SF68">
    <property type="entry name" value="DNA-DEPENDENT PROTEIN KINASE CATALYTIC SUBUNIT"/>
    <property type="match status" value="1"/>
</dbReference>
<evidence type="ECO:0000256" key="4">
    <source>
        <dbReference type="ARBA" id="ARBA00022527"/>
    </source>
</evidence>
<evidence type="ECO:0000256" key="15">
    <source>
        <dbReference type="SAM" id="MobiDB-lite"/>
    </source>
</evidence>
<evidence type="ECO:0000256" key="1">
    <source>
        <dbReference type="ARBA" id="ARBA00004604"/>
    </source>
</evidence>
<dbReference type="InterPro" id="IPR045581">
    <property type="entry name" value="DNAPKcs_CC5"/>
</dbReference>
<dbReference type="InterPro" id="IPR003151">
    <property type="entry name" value="PIK-rel_kinase_FAT"/>
</dbReference>
<dbReference type="Pfam" id="PF20500">
    <property type="entry name" value="DNA-PKcs_N"/>
    <property type="match status" value="1"/>
</dbReference>
<dbReference type="InterPro" id="IPR016024">
    <property type="entry name" value="ARM-type_fold"/>
</dbReference>
<dbReference type="PROSITE" id="PS00916">
    <property type="entry name" value="PI3_4_KINASE_2"/>
    <property type="match status" value="1"/>
</dbReference>
<dbReference type="GO" id="GO:0035556">
    <property type="term" value="P:intracellular signal transduction"/>
    <property type="evidence" value="ECO:0007669"/>
    <property type="project" value="UniProtKB-ARBA"/>
</dbReference>
<dbReference type="Pfam" id="PF02260">
    <property type="entry name" value="FATC"/>
    <property type="match status" value="1"/>
</dbReference>
<dbReference type="Pfam" id="PF08163">
    <property type="entry name" value="DNAPKcs_CC3"/>
    <property type="match status" value="1"/>
</dbReference>
<dbReference type="PANTHER" id="PTHR11139">
    <property type="entry name" value="ATAXIA TELANGIECTASIA MUTATED ATM -RELATED"/>
    <property type="match status" value="1"/>
</dbReference>
<dbReference type="GO" id="GO:0006303">
    <property type="term" value="P:double-strand break repair via nonhomologous end joining"/>
    <property type="evidence" value="ECO:0007669"/>
    <property type="project" value="InterPro"/>
</dbReference>
<keyword evidence="7" id="KW-0547">Nucleotide-binding</keyword>
<dbReference type="Proteomes" id="UP000053201">
    <property type="component" value="Unassembled WGS sequence"/>
</dbReference>
<dbReference type="GO" id="GO:0004677">
    <property type="term" value="F:DNA-dependent protein kinase activity"/>
    <property type="evidence" value="ECO:0007669"/>
    <property type="project" value="InterPro"/>
</dbReference>
<evidence type="ECO:0000256" key="7">
    <source>
        <dbReference type="ARBA" id="ARBA00022741"/>
    </source>
</evidence>
<dbReference type="PROSITE" id="PS50290">
    <property type="entry name" value="PI3_4_KINASE_3"/>
    <property type="match status" value="1"/>
</dbReference>
<evidence type="ECO:0000256" key="10">
    <source>
        <dbReference type="ARBA" id="ARBA00022840"/>
    </source>
</evidence>
<evidence type="ECO:0000256" key="14">
    <source>
        <dbReference type="ARBA" id="ARBA00048679"/>
    </source>
</evidence>
<organism evidence="19 20">
    <name type="scientific">Spizellomyces punctatus (strain DAOM BR117)</name>
    <dbReference type="NCBI Taxonomy" id="645134"/>
    <lineage>
        <taxon>Eukaryota</taxon>
        <taxon>Fungi</taxon>
        <taxon>Fungi incertae sedis</taxon>
        <taxon>Chytridiomycota</taxon>
        <taxon>Chytridiomycota incertae sedis</taxon>
        <taxon>Chytridiomycetes</taxon>
        <taxon>Spizellomycetales</taxon>
        <taxon>Spizellomycetaceae</taxon>
        <taxon>Spizellomyces</taxon>
    </lineage>
</organism>
<keyword evidence="4" id="KW-0723">Serine/threonine-protein kinase</keyword>
<dbReference type="PROSITE" id="PS51189">
    <property type="entry name" value="FAT"/>
    <property type="match status" value="1"/>
</dbReference>
<dbReference type="GeneID" id="27683829"/>
<accession>A0A0L0HSK6</accession>
<dbReference type="InterPro" id="IPR003152">
    <property type="entry name" value="FATC_dom"/>
</dbReference>
<dbReference type="OrthoDB" id="381190at2759"/>
<feature type="domain" description="FAT" evidence="17">
    <location>
        <begin position="2649"/>
        <end position="3273"/>
    </location>
</feature>
<proteinExistence type="predicted"/>
<dbReference type="Gene3D" id="3.30.1010.10">
    <property type="entry name" value="Phosphatidylinositol 3-kinase Catalytic Subunit, Chain A, domain 4"/>
    <property type="match status" value="1"/>
</dbReference>
<dbReference type="GO" id="GO:0005524">
    <property type="term" value="F:ATP binding"/>
    <property type="evidence" value="ECO:0007669"/>
    <property type="project" value="UniProtKB-KW"/>
</dbReference>
<dbReference type="InterPro" id="IPR046803">
    <property type="entry name" value="DNAPKcs_CC1-2"/>
</dbReference>
<dbReference type="SUPFAM" id="SSF56112">
    <property type="entry name" value="Protein kinase-like (PK-like)"/>
    <property type="match status" value="1"/>
</dbReference>
<keyword evidence="8" id="KW-0227">DNA damage</keyword>
<comment type="catalytic activity">
    <reaction evidence="13">
        <text>L-threonyl-[protein] + ATP = O-phospho-L-threonyl-[protein] + ADP + H(+)</text>
        <dbReference type="Rhea" id="RHEA:46608"/>
        <dbReference type="Rhea" id="RHEA-COMP:11060"/>
        <dbReference type="Rhea" id="RHEA-COMP:11605"/>
        <dbReference type="ChEBI" id="CHEBI:15378"/>
        <dbReference type="ChEBI" id="CHEBI:30013"/>
        <dbReference type="ChEBI" id="CHEBI:30616"/>
        <dbReference type="ChEBI" id="CHEBI:61977"/>
        <dbReference type="ChEBI" id="CHEBI:456216"/>
        <dbReference type="EC" id="2.7.11.1"/>
    </reaction>
</comment>